<dbReference type="EC" id="2.7.1.26" evidence="1"/>
<dbReference type="GO" id="GO:0005524">
    <property type="term" value="F:ATP binding"/>
    <property type="evidence" value="ECO:0007669"/>
    <property type="project" value="UniProtKB-KW"/>
</dbReference>
<keyword evidence="3" id="KW-0288">FMN</keyword>
<feature type="domain" description="Riboflavin kinase" evidence="8">
    <location>
        <begin position="1"/>
        <end position="111"/>
    </location>
</feature>
<sequence length="121" mass="13559">MYISGKVIGGNRRGGKLGFPTANIELKEKLESGVSAGEVEVNGKKYKAAIFIGKEGKILEAHIIGFEGDLYGKEIKVKIIKKIRNVWKFRSDKELKRQIGEDIKIIKKISLNLSFLKRGKN</sequence>
<comment type="catalytic activity">
    <reaction evidence="7">
        <text>riboflavin + ATP = FMN + ADP + H(+)</text>
        <dbReference type="Rhea" id="RHEA:14357"/>
        <dbReference type="ChEBI" id="CHEBI:15378"/>
        <dbReference type="ChEBI" id="CHEBI:30616"/>
        <dbReference type="ChEBI" id="CHEBI:57986"/>
        <dbReference type="ChEBI" id="CHEBI:58210"/>
        <dbReference type="ChEBI" id="CHEBI:456216"/>
        <dbReference type="EC" id="2.7.1.26"/>
    </reaction>
</comment>
<keyword evidence="2" id="KW-0285">Flavoprotein</keyword>
<dbReference type="PANTHER" id="PTHR22749">
    <property type="entry name" value="RIBOFLAVIN KINASE/FMN ADENYLYLTRANSFERASE"/>
    <property type="match status" value="1"/>
</dbReference>
<evidence type="ECO:0000256" key="5">
    <source>
        <dbReference type="ARBA" id="ARBA00022741"/>
    </source>
</evidence>
<dbReference type="AlphaFoldDB" id="A0A1G2F9E9"/>
<evidence type="ECO:0000256" key="3">
    <source>
        <dbReference type="ARBA" id="ARBA00022643"/>
    </source>
</evidence>
<keyword evidence="6" id="KW-0067">ATP-binding</keyword>
<dbReference type="SUPFAM" id="SSF82114">
    <property type="entry name" value="Riboflavin kinase-like"/>
    <property type="match status" value="1"/>
</dbReference>
<dbReference type="GO" id="GO:0008531">
    <property type="term" value="F:riboflavin kinase activity"/>
    <property type="evidence" value="ECO:0007669"/>
    <property type="project" value="UniProtKB-EC"/>
</dbReference>
<dbReference type="Pfam" id="PF01687">
    <property type="entry name" value="Flavokinase"/>
    <property type="match status" value="1"/>
</dbReference>
<dbReference type="InterPro" id="IPR023465">
    <property type="entry name" value="Riboflavin_kinase_dom_sf"/>
</dbReference>
<organism evidence="9 10">
    <name type="scientific">Candidatus Portnoybacteria bacterium RBG_13_41_18</name>
    <dbReference type="NCBI Taxonomy" id="1801991"/>
    <lineage>
        <taxon>Bacteria</taxon>
        <taxon>Candidatus Portnoyibacteriota</taxon>
    </lineage>
</organism>
<dbReference type="InterPro" id="IPR015865">
    <property type="entry name" value="Riboflavin_kinase_bac/euk"/>
</dbReference>
<dbReference type="PANTHER" id="PTHR22749:SF6">
    <property type="entry name" value="RIBOFLAVIN KINASE"/>
    <property type="match status" value="1"/>
</dbReference>
<evidence type="ECO:0000256" key="6">
    <source>
        <dbReference type="ARBA" id="ARBA00022840"/>
    </source>
</evidence>
<keyword evidence="5" id="KW-0547">Nucleotide-binding</keyword>
<accession>A0A1G2F9E9</accession>
<name>A0A1G2F9E9_9BACT</name>
<keyword evidence="4" id="KW-0808">Transferase</keyword>
<evidence type="ECO:0000256" key="2">
    <source>
        <dbReference type="ARBA" id="ARBA00022630"/>
    </source>
</evidence>
<dbReference type="GO" id="GO:0009231">
    <property type="term" value="P:riboflavin biosynthetic process"/>
    <property type="evidence" value="ECO:0007669"/>
    <property type="project" value="InterPro"/>
</dbReference>
<dbReference type="EMBL" id="MHMV01000021">
    <property type="protein sequence ID" value="OGZ34507.1"/>
    <property type="molecule type" value="Genomic_DNA"/>
</dbReference>
<protein>
    <recommendedName>
        <fullName evidence="1">riboflavin kinase</fullName>
        <ecNumber evidence="1">2.7.1.26</ecNumber>
    </recommendedName>
</protein>
<comment type="caution">
    <text evidence="9">The sequence shown here is derived from an EMBL/GenBank/DDBJ whole genome shotgun (WGS) entry which is preliminary data.</text>
</comment>
<dbReference type="SMART" id="SM00904">
    <property type="entry name" value="Flavokinase"/>
    <property type="match status" value="1"/>
</dbReference>
<dbReference type="Gene3D" id="2.40.30.30">
    <property type="entry name" value="Riboflavin kinase-like"/>
    <property type="match status" value="1"/>
</dbReference>
<gene>
    <name evidence="9" type="ORF">A2174_02640</name>
</gene>
<dbReference type="GO" id="GO:0009398">
    <property type="term" value="P:FMN biosynthetic process"/>
    <property type="evidence" value="ECO:0007669"/>
    <property type="project" value="TreeGrafter"/>
</dbReference>
<evidence type="ECO:0000313" key="9">
    <source>
        <dbReference type="EMBL" id="OGZ34507.1"/>
    </source>
</evidence>
<evidence type="ECO:0000256" key="4">
    <source>
        <dbReference type="ARBA" id="ARBA00022679"/>
    </source>
</evidence>
<dbReference type="InterPro" id="IPR023468">
    <property type="entry name" value="Riboflavin_kinase"/>
</dbReference>
<evidence type="ECO:0000313" key="10">
    <source>
        <dbReference type="Proteomes" id="UP000177725"/>
    </source>
</evidence>
<proteinExistence type="predicted"/>
<evidence type="ECO:0000259" key="8">
    <source>
        <dbReference type="SMART" id="SM00904"/>
    </source>
</evidence>
<reference evidence="9 10" key="1">
    <citation type="journal article" date="2016" name="Nat. Commun.">
        <title>Thousands of microbial genomes shed light on interconnected biogeochemical processes in an aquifer system.</title>
        <authorList>
            <person name="Anantharaman K."/>
            <person name="Brown C.T."/>
            <person name="Hug L.A."/>
            <person name="Sharon I."/>
            <person name="Castelle C.J."/>
            <person name="Probst A.J."/>
            <person name="Thomas B.C."/>
            <person name="Singh A."/>
            <person name="Wilkins M.J."/>
            <person name="Karaoz U."/>
            <person name="Brodie E.L."/>
            <person name="Williams K.H."/>
            <person name="Hubbard S.S."/>
            <person name="Banfield J.F."/>
        </authorList>
    </citation>
    <scope>NUCLEOTIDE SEQUENCE [LARGE SCALE GENOMIC DNA]</scope>
</reference>
<evidence type="ECO:0000256" key="7">
    <source>
        <dbReference type="ARBA" id="ARBA00047880"/>
    </source>
</evidence>
<evidence type="ECO:0000256" key="1">
    <source>
        <dbReference type="ARBA" id="ARBA00012105"/>
    </source>
</evidence>
<dbReference type="Proteomes" id="UP000177725">
    <property type="component" value="Unassembled WGS sequence"/>
</dbReference>